<feature type="domain" description="Putative Flp pilus-assembly TadG-like N-terminal" evidence="2">
    <location>
        <begin position="11"/>
        <end position="58"/>
    </location>
</feature>
<name>A0A1M6V577_9ACTN</name>
<proteinExistence type="predicted"/>
<evidence type="ECO:0000313" key="4">
    <source>
        <dbReference type="Proteomes" id="UP000184452"/>
    </source>
</evidence>
<accession>A0A1M6V577</accession>
<dbReference type="AlphaFoldDB" id="A0A1M6V577"/>
<reference evidence="3 4" key="1">
    <citation type="submission" date="2016-11" db="EMBL/GenBank/DDBJ databases">
        <authorList>
            <person name="Jaros S."/>
            <person name="Januszkiewicz K."/>
            <person name="Wedrychowicz H."/>
        </authorList>
    </citation>
    <scope>NUCLEOTIDE SEQUENCE [LARGE SCALE GENOMIC DNA]</scope>
    <source>
        <strain evidence="3 4">CGMCC 4.5723</strain>
    </source>
</reference>
<keyword evidence="1" id="KW-0812">Transmembrane</keyword>
<keyword evidence="1" id="KW-1133">Transmembrane helix</keyword>
<dbReference type="Pfam" id="PF13400">
    <property type="entry name" value="Tad"/>
    <property type="match status" value="1"/>
</dbReference>
<dbReference type="EMBL" id="FQZK01000032">
    <property type="protein sequence ID" value="SHK76657.1"/>
    <property type="molecule type" value="Genomic_DNA"/>
</dbReference>
<feature type="transmembrane region" description="Helical" evidence="1">
    <location>
        <begin position="12"/>
        <end position="32"/>
    </location>
</feature>
<keyword evidence="1" id="KW-0472">Membrane</keyword>
<gene>
    <name evidence="3" type="ORF">SAMN05421803_1327</name>
</gene>
<dbReference type="InterPro" id="IPR028087">
    <property type="entry name" value="Tad_N"/>
</dbReference>
<organism evidence="3 4">
    <name type="scientific">Nocardiopsis flavescens</name>
    <dbReference type="NCBI Taxonomy" id="758803"/>
    <lineage>
        <taxon>Bacteria</taxon>
        <taxon>Bacillati</taxon>
        <taxon>Actinomycetota</taxon>
        <taxon>Actinomycetes</taxon>
        <taxon>Streptosporangiales</taxon>
        <taxon>Nocardiopsidaceae</taxon>
        <taxon>Nocardiopsis</taxon>
    </lineage>
</organism>
<evidence type="ECO:0000313" key="3">
    <source>
        <dbReference type="EMBL" id="SHK76657.1"/>
    </source>
</evidence>
<sequence>MTAATRRDDRGQVSAFVAVMAMAFIVCLGLVYEGGELLQARRQTATLAQEAARVGAQQLDWNTYREGADEVPLDPAAAVAAAQSFLSSAGATGTVSVSGNSVTVTCSLPYSFTILPAGSTTVETTATARPYTQQTP</sequence>
<protein>
    <submittedName>
        <fullName evidence="3">Putative Flp pilus-assembly TadE/G-like</fullName>
    </submittedName>
</protein>
<dbReference type="Proteomes" id="UP000184452">
    <property type="component" value="Unassembled WGS sequence"/>
</dbReference>
<dbReference type="RefSeq" id="WP_245833522.1">
    <property type="nucleotide sequence ID" value="NZ_FQZK01000032.1"/>
</dbReference>
<evidence type="ECO:0000259" key="2">
    <source>
        <dbReference type="Pfam" id="PF13400"/>
    </source>
</evidence>
<evidence type="ECO:0000256" key="1">
    <source>
        <dbReference type="SAM" id="Phobius"/>
    </source>
</evidence>
<keyword evidence="4" id="KW-1185">Reference proteome</keyword>
<dbReference type="STRING" id="758803.SAMN05421803_1327"/>